<evidence type="ECO:0000256" key="6">
    <source>
        <dbReference type="ARBA" id="ARBA00022982"/>
    </source>
</evidence>
<keyword evidence="5 8" id="KW-0479">Metal-binding</keyword>
<dbReference type="InterPro" id="IPR002327">
    <property type="entry name" value="Cyt_c_1A/1B"/>
</dbReference>
<comment type="similarity">
    <text evidence="2 9">Belongs to the cytochrome c family.</text>
</comment>
<name>W2SWV9_NECAM</name>
<dbReference type="InterPro" id="IPR009056">
    <property type="entry name" value="Cyt_c-like_dom"/>
</dbReference>
<evidence type="ECO:0000256" key="1">
    <source>
        <dbReference type="ARBA" id="ARBA00004569"/>
    </source>
</evidence>
<comment type="subcellular location">
    <subcellularLocation>
        <location evidence="1">Mitochondrion intermembrane space</location>
    </subcellularLocation>
</comment>
<dbReference type="FunFam" id="1.10.760.10:FF:000001">
    <property type="entry name" value="Cytochrome c iso-1"/>
    <property type="match status" value="1"/>
</dbReference>
<accession>W2SWV9</accession>
<keyword evidence="3 10" id="KW-0813">Transport</keyword>
<proteinExistence type="inferred from homology"/>
<evidence type="ECO:0000313" key="13">
    <source>
        <dbReference type="Proteomes" id="UP000053676"/>
    </source>
</evidence>
<evidence type="ECO:0000256" key="9">
    <source>
        <dbReference type="RuleBase" id="RU004426"/>
    </source>
</evidence>
<dbReference type="GO" id="GO:0046872">
    <property type="term" value="F:metal ion binding"/>
    <property type="evidence" value="ECO:0007669"/>
    <property type="project" value="UniProtKB-KW"/>
</dbReference>
<protein>
    <submittedName>
        <fullName evidence="12">Cytochrome</fullName>
    </submittedName>
</protein>
<dbReference type="KEGG" id="nai:NECAME_13287"/>
<evidence type="ECO:0000256" key="3">
    <source>
        <dbReference type="ARBA" id="ARBA00022448"/>
    </source>
</evidence>
<dbReference type="AlphaFoldDB" id="W2SWV9"/>
<keyword evidence="10" id="KW-0679">Respiratory chain</keyword>
<reference evidence="13" key="1">
    <citation type="journal article" date="2014" name="Nat. Genet.">
        <title>Genome of the human hookworm Necator americanus.</title>
        <authorList>
            <person name="Tang Y.T."/>
            <person name="Gao X."/>
            <person name="Rosa B.A."/>
            <person name="Abubucker S."/>
            <person name="Hallsworth-Pepin K."/>
            <person name="Martin J."/>
            <person name="Tyagi R."/>
            <person name="Heizer E."/>
            <person name="Zhang X."/>
            <person name="Bhonagiri-Palsikar V."/>
            <person name="Minx P."/>
            <person name="Warren W.C."/>
            <person name="Wang Q."/>
            <person name="Zhan B."/>
            <person name="Hotez P.J."/>
            <person name="Sternberg P.W."/>
            <person name="Dougall A."/>
            <person name="Gaze S.T."/>
            <person name="Mulvenna J."/>
            <person name="Sotillo J."/>
            <person name="Ranganathan S."/>
            <person name="Rabelo E.M."/>
            <person name="Wilson R.K."/>
            <person name="Felgner P.L."/>
            <person name="Bethony J."/>
            <person name="Hawdon J.M."/>
            <person name="Gasser R.B."/>
            <person name="Loukas A."/>
            <person name="Mitreva M."/>
        </authorList>
    </citation>
    <scope>NUCLEOTIDE SEQUENCE [LARGE SCALE GENOMIC DNA]</scope>
</reference>
<evidence type="ECO:0000313" key="12">
    <source>
        <dbReference type="EMBL" id="ETN73998.1"/>
    </source>
</evidence>
<dbReference type="Pfam" id="PF00034">
    <property type="entry name" value="Cytochrom_C"/>
    <property type="match status" value="2"/>
</dbReference>
<dbReference type="SUPFAM" id="SSF46626">
    <property type="entry name" value="Cytochrome c"/>
    <property type="match status" value="2"/>
</dbReference>
<dbReference type="GO" id="GO:0005758">
    <property type="term" value="C:mitochondrial intermembrane space"/>
    <property type="evidence" value="ECO:0007669"/>
    <property type="project" value="UniProtKB-SubCell"/>
</dbReference>
<dbReference type="Proteomes" id="UP000053676">
    <property type="component" value="Unassembled WGS sequence"/>
</dbReference>
<feature type="domain" description="Cytochrome c" evidence="11">
    <location>
        <begin position="150"/>
        <end position="250"/>
    </location>
</feature>
<dbReference type="PANTHER" id="PTHR11961">
    <property type="entry name" value="CYTOCHROME C"/>
    <property type="match status" value="1"/>
</dbReference>
<gene>
    <name evidence="12" type="ORF">NECAME_13287</name>
</gene>
<evidence type="ECO:0000256" key="2">
    <source>
        <dbReference type="ARBA" id="ARBA00006488"/>
    </source>
</evidence>
<keyword evidence="7 8" id="KW-0408">Iron</keyword>
<dbReference type="GO" id="GO:0009055">
    <property type="term" value="F:electron transfer activity"/>
    <property type="evidence" value="ECO:0007669"/>
    <property type="project" value="InterPro"/>
</dbReference>
<dbReference type="PRINTS" id="PR00604">
    <property type="entry name" value="CYTCHRMECIAB"/>
</dbReference>
<dbReference type="InterPro" id="IPR036909">
    <property type="entry name" value="Cyt_c-like_dom_sf"/>
</dbReference>
<comment type="function">
    <text evidence="10">Electron carrier protein. The oxidized form of the cytochrome c heme group can accept an electron from the heme group of the cytochrome c1 subunit of cytochrome reductase. Cytochrome c then transfers this electron to the cytochrome oxidase complex, the final protein carrier in the mitochondrial electron-transport chain.</text>
</comment>
<dbReference type="STRING" id="51031.W2SWV9"/>
<dbReference type="PROSITE" id="PS51007">
    <property type="entry name" value="CYTC"/>
    <property type="match status" value="2"/>
</dbReference>
<dbReference type="Gene3D" id="1.10.760.10">
    <property type="entry name" value="Cytochrome c-like domain"/>
    <property type="match status" value="2"/>
</dbReference>
<dbReference type="EMBL" id="KI660396">
    <property type="protein sequence ID" value="ETN73998.1"/>
    <property type="molecule type" value="Genomic_DNA"/>
</dbReference>
<dbReference type="CTD" id="25353315"/>
<keyword evidence="4 8" id="KW-0349">Heme</keyword>
<evidence type="ECO:0000256" key="7">
    <source>
        <dbReference type="ARBA" id="ARBA00023004"/>
    </source>
</evidence>
<evidence type="ECO:0000256" key="5">
    <source>
        <dbReference type="ARBA" id="ARBA00022723"/>
    </source>
</evidence>
<dbReference type="GO" id="GO:0020037">
    <property type="term" value="F:heme binding"/>
    <property type="evidence" value="ECO:0007669"/>
    <property type="project" value="InterPro"/>
</dbReference>
<organism evidence="12 13">
    <name type="scientific">Necator americanus</name>
    <name type="common">Human hookworm</name>
    <dbReference type="NCBI Taxonomy" id="51031"/>
    <lineage>
        <taxon>Eukaryota</taxon>
        <taxon>Metazoa</taxon>
        <taxon>Ecdysozoa</taxon>
        <taxon>Nematoda</taxon>
        <taxon>Chromadorea</taxon>
        <taxon>Rhabditida</taxon>
        <taxon>Rhabditina</taxon>
        <taxon>Rhabditomorpha</taxon>
        <taxon>Strongyloidea</taxon>
        <taxon>Ancylostomatidae</taxon>
        <taxon>Bunostominae</taxon>
        <taxon>Necator</taxon>
    </lineage>
</organism>
<evidence type="ECO:0000259" key="11">
    <source>
        <dbReference type="PROSITE" id="PS51007"/>
    </source>
</evidence>
<evidence type="ECO:0000256" key="10">
    <source>
        <dbReference type="RuleBase" id="RU004427"/>
    </source>
</evidence>
<evidence type="ECO:0000256" key="4">
    <source>
        <dbReference type="ARBA" id="ARBA00022617"/>
    </source>
</evidence>
<comment type="PTM">
    <text evidence="10">Binds 1 heme group per subunit.</text>
</comment>
<sequence>MSADAAKAGSIPEGDYEKGKKIFSLKFFIITLRFIQIYKYRCAQCHSINSTRSLAGPTLNGLIGRMSGTAPGYVYSQGNKHKGVVWTRETLYDYLADPRKYIPGTKMFFVGLKNSNERADLLKYIEYSFILFLPMGKGKDSDSGGGIPEGDYERGKKIFKQRCLQCHVIDSMASKTGPSLNGLIGRTSGTVPGFTYSDANKNKGIVWSRETLFDYLLDPKKYIPGTKMVFAGLKKAGERADLIKYMEVEGAKKPS</sequence>
<evidence type="ECO:0000256" key="8">
    <source>
        <dbReference type="PROSITE-ProRule" id="PRU00433"/>
    </source>
</evidence>
<keyword evidence="10" id="KW-0496">Mitochondrion</keyword>
<dbReference type="GeneID" id="25353315"/>
<feature type="domain" description="Cytochrome c" evidence="11">
    <location>
        <begin position="14"/>
        <end position="129"/>
    </location>
</feature>
<keyword evidence="13" id="KW-1185">Reference proteome</keyword>
<dbReference type="OMA" id="SCHDYSP"/>
<dbReference type="OrthoDB" id="449280at2759"/>
<keyword evidence="6 10" id="KW-0249">Electron transport</keyword>